<proteinExistence type="predicted"/>
<evidence type="ECO:0000313" key="3">
    <source>
        <dbReference type="Proteomes" id="UP000252770"/>
    </source>
</evidence>
<dbReference type="Gene3D" id="3.60.15.10">
    <property type="entry name" value="Ribonuclease Z/Hydroxyacylglutathione hydrolase-like"/>
    <property type="match status" value="1"/>
</dbReference>
<dbReference type="PANTHER" id="PTHR46018">
    <property type="entry name" value="ZINC PHOSPHODIESTERASE ELAC PROTEIN 1"/>
    <property type="match status" value="1"/>
</dbReference>
<dbReference type="Proteomes" id="UP000252770">
    <property type="component" value="Unassembled WGS sequence"/>
</dbReference>
<feature type="domain" description="Metallo-beta-lactamase" evidence="1">
    <location>
        <begin position="60"/>
        <end position="227"/>
    </location>
</feature>
<name>A0A367YXV9_9ACTN</name>
<dbReference type="SUPFAM" id="SSF56281">
    <property type="entry name" value="Metallo-hydrolase/oxidoreductase"/>
    <property type="match status" value="1"/>
</dbReference>
<dbReference type="EMBL" id="QOUI01000002">
    <property type="protein sequence ID" value="RCK70694.1"/>
    <property type="molecule type" value="Genomic_DNA"/>
</dbReference>
<dbReference type="Pfam" id="PF12706">
    <property type="entry name" value="Lactamase_B_2"/>
    <property type="match status" value="1"/>
</dbReference>
<sequence>MSASSAEGLTLTVVGCTGSASGPDAPASCYLVQAPHEGRRFSLVLDLGPGAFGALCRVVDPSEADAIGFSHLHADHCLDFGSFHVAAHYSPGAPFDVELYGPAGTSERLGRAYEVDPADVGAFAARWPARTWQPVQQVGPLTVRTARVHHPVEAYAVRVELGGASLTFSGDTAPCAALVDLARGTDLLLAEAGHPTGVAATPGVHLTPVEAAEAARDAGAGALVLTHVSPWFDAAAFRDEAEATLRAAGGDQPVLRAEPGLTVHATAGSVSVLR</sequence>
<dbReference type="GO" id="GO:0042781">
    <property type="term" value="F:3'-tRNA processing endoribonuclease activity"/>
    <property type="evidence" value="ECO:0007669"/>
    <property type="project" value="TreeGrafter"/>
</dbReference>
<dbReference type="CDD" id="cd07716">
    <property type="entry name" value="RNaseZ_short-form-like_MBL-fold"/>
    <property type="match status" value="1"/>
</dbReference>
<dbReference type="PANTHER" id="PTHR46018:SF4">
    <property type="entry name" value="METALLO-HYDROLASE YHFI-RELATED"/>
    <property type="match status" value="1"/>
</dbReference>
<reference evidence="2 3" key="1">
    <citation type="submission" date="2018-07" db="EMBL/GenBank/DDBJ databases">
        <title>Desertimonas flava gen. nov. sp. nov.</title>
        <authorList>
            <person name="Liu S."/>
        </authorList>
    </citation>
    <scope>NUCLEOTIDE SEQUENCE [LARGE SCALE GENOMIC DNA]</scope>
    <source>
        <strain evidence="2 3">16Sb5-5</strain>
    </source>
</reference>
<gene>
    <name evidence="2" type="ORF">DT076_04600</name>
</gene>
<dbReference type="AlphaFoldDB" id="A0A367YXV9"/>
<dbReference type="InterPro" id="IPR036866">
    <property type="entry name" value="RibonucZ/Hydroxyglut_hydro"/>
</dbReference>
<accession>A0A367YXV9</accession>
<keyword evidence="2" id="KW-0378">Hydrolase</keyword>
<protein>
    <submittedName>
        <fullName evidence="2">MBL fold metallo-hydrolase</fullName>
    </submittedName>
</protein>
<dbReference type="InterPro" id="IPR001279">
    <property type="entry name" value="Metallo-B-lactamas"/>
</dbReference>
<evidence type="ECO:0000313" key="2">
    <source>
        <dbReference type="EMBL" id="RCK70694.1"/>
    </source>
</evidence>
<organism evidence="2 3">
    <name type="scientific">Desertihabitans brevis</name>
    <dbReference type="NCBI Taxonomy" id="2268447"/>
    <lineage>
        <taxon>Bacteria</taxon>
        <taxon>Bacillati</taxon>
        <taxon>Actinomycetota</taxon>
        <taxon>Actinomycetes</taxon>
        <taxon>Propionibacteriales</taxon>
        <taxon>Propionibacteriaceae</taxon>
        <taxon>Desertihabitans</taxon>
    </lineage>
</organism>
<evidence type="ECO:0000259" key="1">
    <source>
        <dbReference type="Pfam" id="PF12706"/>
    </source>
</evidence>
<dbReference type="RefSeq" id="WP_114125464.1">
    <property type="nucleotide sequence ID" value="NZ_QOUI01000002.1"/>
</dbReference>
<comment type="caution">
    <text evidence="2">The sequence shown here is derived from an EMBL/GenBank/DDBJ whole genome shotgun (WGS) entry which is preliminary data.</text>
</comment>
<keyword evidence="3" id="KW-1185">Reference proteome</keyword>